<feature type="region of interest" description="Disordered" evidence="1">
    <location>
        <begin position="1"/>
        <end position="31"/>
    </location>
</feature>
<gene>
    <name evidence="3" type="ORF">CBR_g46756</name>
</gene>
<feature type="compositionally biased region" description="Polar residues" evidence="1">
    <location>
        <begin position="12"/>
        <end position="25"/>
    </location>
</feature>
<dbReference type="EMBL" id="BFEA01000054">
    <property type="protein sequence ID" value="GBG64800.1"/>
    <property type="molecule type" value="Genomic_DNA"/>
</dbReference>
<dbReference type="SUPFAM" id="SSF53098">
    <property type="entry name" value="Ribonuclease H-like"/>
    <property type="match status" value="1"/>
</dbReference>
<feature type="compositionally biased region" description="Basic and acidic residues" evidence="1">
    <location>
        <begin position="274"/>
        <end position="294"/>
    </location>
</feature>
<feature type="domain" description="DUF659" evidence="2">
    <location>
        <begin position="434"/>
        <end position="588"/>
    </location>
</feature>
<comment type="caution">
    <text evidence="3">The sequence shown here is derived from an EMBL/GenBank/DDBJ whole genome shotgun (WGS) entry which is preliminary data.</text>
</comment>
<dbReference type="AlphaFoldDB" id="A0A388K416"/>
<dbReference type="PANTHER" id="PTHR32166:SF123">
    <property type="entry name" value="BED-TYPE DOMAIN-CONTAINING PROTEIN"/>
    <property type="match status" value="1"/>
</dbReference>
<evidence type="ECO:0000259" key="2">
    <source>
        <dbReference type="Pfam" id="PF04937"/>
    </source>
</evidence>
<evidence type="ECO:0000313" key="4">
    <source>
        <dbReference type="Proteomes" id="UP000265515"/>
    </source>
</evidence>
<dbReference type="InterPro" id="IPR007021">
    <property type="entry name" value="DUF659"/>
</dbReference>
<dbReference type="OrthoDB" id="2438421at2759"/>
<evidence type="ECO:0000256" key="1">
    <source>
        <dbReference type="SAM" id="MobiDB-lite"/>
    </source>
</evidence>
<keyword evidence="4" id="KW-1185">Reference proteome</keyword>
<feature type="compositionally biased region" description="Low complexity" evidence="1">
    <location>
        <begin position="298"/>
        <end position="313"/>
    </location>
</feature>
<dbReference type="Gramene" id="GBG64800">
    <property type="protein sequence ID" value="GBG64800"/>
    <property type="gene ID" value="CBR_g46756"/>
</dbReference>
<reference evidence="3 4" key="1">
    <citation type="journal article" date="2018" name="Cell">
        <title>The Chara Genome: Secondary Complexity and Implications for Plant Terrestrialization.</title>
        <authorList>
            <person name="Nishiyama T."/>
            <person name="Sakayama H."/>
            <person name="Vries J.D."/>
            <person name="Buschmann H."/>
            <person name="Saint-Marcoux D."/>
            <person name="Ullrich K.K."/>
            <person name="Haas F.B."/>
            <person name="Vanderstraeten L."/>
            <person name="Becker D."/>
            <person name="Lang D."/>
            <person name="Vosolsobe S."/>
            <person name="Rombauts S."/>
            <person name="Wilhelmsson P.K.I."/>
            <person name="Janitza P."/>
            <person name="Kern R."/>
            <person name="Heyl A."/>
            <person name="Rumpler F."/>
            <person name="Villalobos L.I.A.C."/>
            <person name="Clay J.M."/>
            <person name="Skokan R."/>
            <person name="Toyoda A."/>
            <person name="Suzuki Y."/>
            <person name="Kagoshima H."/>
            <person name="Schijlen E."/>
            <person name="Tajeshwar N."/>
            <person name="Catarino B."/>
            <person name="Hetherington A.J."/>
            <person name="Saltykova A."/>
            <person name="Bonnot C."/>
            <person name="Breuninger H."/>
            <person name="Symeonidi A."/>
            <person name="Radhakrishnan G.V."/>
            <person name="Van Nieuwerburgh F."/>
            <person name="Deforce D."/>
            <person name="Chang C."/>
            <person name="Karol K.G."/>
            <person name="Hedrich R."/>
            <person name="Ulvskov P."/>
            <person name="Glockner G."/>
            <person name="Delwiche C.F."/>
            <person name="Petrasek J."/>
            <person name="Van de Peer Y."/>
            <person name="Friml J."/>
            <person name="Beilby M."/>
            <person name="Dolan L."/>
            <person name="Kohara Y."/>
            <person name="Sugano S."/>
            <person name="Fujiyama A."/>
            <person name="Delaux P.-M."/>
            <person name="Quint M."/>
            <person name="TheiBen G."/>
            <person name="Hagemann M."/>
            <person name="Harholt J."/>
            <person name="Dunand C."/>
            <person name="Zachgo S."/>
            <person name="Langdale J."/>
            <person name="Maumus F."/>
            <person name="Straeten D.V.D."/>
            <person name="Gould S.B."/>
            <person name="Rensing S.A."/>
        </authorList>
    </citation>
    <scope>NUCLEOTIDE SEQUENCE [LARGE SCALE GENOMIC DNA]</scope>
    <source>
        <strain evidence="3 4">S276</strain>
    </source>
</reference>
<name>A0A388K416_CHABU</name>
<proteinExistence type="predicted"/>
<protein>
    <recommendedName>
        <fullName evidence="2">DUF659 domain-containing protein</fullName>
    </recommendedName>
</protein>
<dbReference type="InterPro" id="IPR012337">
    <property type="entry name" value="RNaseH-like_sf"/>
</dbReference>
<dbReference type="Proteomes" id="UP000265515">
    <property type="component" value="Unassembled WGS sequence"/>
</dbReference>
<dbReference type="Pfam" id="PF04937">
    <property type="entry name" value="DUF659"/>
    <property type="match status" value="1"/>
</dbReference>
<feature type="region of interest" description="Disordered" evidence="1">
    <location>
        <begin position="178"/>
        <end position="330"/>
    </location>
</feature>
<evidence type="ECO:0000313" key="3">
    <source>
        <dbReference type="EMBL" id="GBG64800.1"/>
    </source>
</evidence>
<feature type="compositionally biased region" description="Basic and acidic residues" evidence="1">
    <location>
        <begin position="1"/>
        <end position="10"/>
    </location>
</feature>
<organism evidence="3 4">
    <name type="scientific">Chara braunii</name>
    <name type="common">Braun's stonewort</name>
    <dbReference type="NCBI Taxonomy" id="69332"/>
    <lineage>
        <taxon>Eukaryota</taxon>
        <taxon>Viridiplantae</taxon>
        <taxon>Streptophyta</taxon>
        <taxon>Charophyceae</taxon>
        <taxon>Charales</taxon>
        <taxon>Characeae</taxon>
        <taxon>Chara</taxon>
    </lineage>
</organism>
<accession>A0A388K416</accession>
<dbReference type="PANTHER" id="PTHR32166">
    <property type="entry name" value="OSJNBA0013A04.12 PROTEIN"/>
    <property type="match status" value="1"/>
</dbReference>
<sequence length="754" mass="82932">MSQDRGKDPLDSLTTARQGHNTKTFDSPFKVDPTVDGKRDDPVWHFVARGRYLDGSTAAGRKSGRRCLCRLCGRSICGGAKTAREHFSKSEKFRCEATTPAVWNAIWSTDMTKCPREFASAIEKLQSHLPGHPSLQWPPLRFPEDAVPPLVPPTAPSGAVASPNSGAPAIRITVPRPATTVATRPAAPPSAPLAGTRGARDVGVGRSTPANEPPPLRNGVGSAAFDEESTRAFIESRSSSEHPWLPPPPSRAAQRPMVHHAHGTAHPDLSHAPADARHSASVPRFREQVDHAVPAEEVPAPVSDSSPTPVPTTTGGGRSAPQPPPVLTGTLDPLQRIRDLAVAQSATPVSPGGLLDAGVLGGRATTGRCRGTYRQQAVTSYYSDPLERAWHLQIMRFIVESGMPFNSTKLESFKRMFTMIIPSGFPGAPTPRLPSYHMLRTTLLDELDGEVQKCVRPVLDTSRETGCTIMTDGWTNIRGQTLCNYLVGTEIGVVYVSTDVMRGKKDASALANAWLKRVKSMDVQLSDITTFVTDSAWVNVAAMEVFQKDESVKHIFWIPCVAHIMDLILENIGGIDWVASRFSQARLVTRFFKRHGHAREVLEAHSTKTFLLPAETRFGTNVIMMERLVALWAALTDVVANDRWRETVWSTSKIRKDAAEVTACIGSPPWWEDWRALCKMLEPIMGMLKLVDSDTRQISKILRRYEKMIASCLSACRDIDREQQDTIVEVFHRRRTMANKLCAGGDSFREESRT</sequence>